<dbReference type="PROSITE" id="PS51198">
    <property type="entry name" value="UVRD_HELICASE_ATP_BIND"/>
    <property type="match status" value="1"/>
</dbReference>
<keyword evidence="3" id="KW-0227">DNA damage</keyword>
<keyword evidence="8" id="KW-0238">DNA-binding</keyword>
<evidence type="ECO:0000256" key="11">
    <source>
        <dbReference type="ARBA" id="ARBA00034617"/>
    </source>
</evidence>
<evidence type="ECO:0000313" key="18">
    <source>
        <dbReference type="Proteomes" id="UP000317332"/>
    </source>
</evidence>
<feature type="domain" description="UvrD-like helicase ATP-binding" evidence="15">
    <location>
        <begin position="1"/>
        <end position="469"/>
    </location>
</feature>
<keyword evidence="9" id="KW-0234">DNA repair</keyword>
<dbReference type="EC" id="5.6.2.4" evidence="12"/>
<dbReference type="Proteomes" id="UP000317332">
    <property type="component" value="Unassembled WGS sequence"/>
</dbReference>
<evidence type="ECO:0000256" key="9">
    <source>
        <dbReference type="ARBA" id="ARBA00023204"/>
    </source>
</evidence>
<evidence type="ECO:0000259" key="16">
    <source>
        <dbReference type="PROSITE" id="PS51217"/>
    </source>
</evidence>
<dbReference type="Pfam" id="PF12705">
    <property type="entry name" value="PDDEXK_1"/>
    <property type="match status" value="1"/>
</dbReference>
<proteinExistence type="predicted"/>
<dbReference type="GO" id="GO:0005829">
    <property type="term" value="C:cytosol"/>
    <property type="evidence" value="ECO:0007669"/>
    <property type="project" value="TreeGrafter"/>
</dbReference>
<dbReference type="Pfam" id="PF13361">
    <property type="entry name" value="UvrD_C"/>
    <property type="match status" value="2"/>
</dbReference>
<dbReference type="GO" id="GO:0004527">
    <property type="term" value="F:exonuclease activity"/>
    <property type="evidence" value="ECO:0007669"/>
    <property type="project" value="UniProtKB-KW"/>
</dbReference>
<comment type="catalytic activity">
    <reaction evidence="11">
        <text>Couples ATP hydrolysis with the unwinding of duplex DNA by translocating in the 3'-5' direction.</text>
        <dbReference type="EC" id="5.6.2.4"/>
    </reaction>
</comment>
<keyword evidence="2 14" id="KW-0547">Nucleotide-binding</keyword>
<keyword evidence="4 14" id="KW-0378">Hydrolase</keyword>
<reference evidence="17 18" key="1">
    <citation type="submission" date="2019-06" db="EMBL/GenBank/DDBJ databases">
        <title>Flavobacteriaceae Paucihalobacterium erythroidium CWB-1, complete genome.</title>
        <authorList>
            <person name="Wu S."/>
        </authorList>
    </citation>
    <scope>NUCLEOTIDE SEQUENCE [LARGE SCALE GENOMIC DNA]</scope>
    <source>
        <strain evidence="17 18">CWB-1</strain>
    </source>
</reference>
<keyword evidence="7 14" id="KW-0067">ATP-binding</keyword>
<dbReference type="InterPro" id="IPR027417">
    <property type="entry name" value="P-loop_NTPase"/>
</dbReference>
<feature type="binding site" evidence="14">
    <location>
        <begin position="11"/>
        <end position="18"/>
    </location>
    <ligand>
        <name>ATP</name>
        <dbReference type="ChEBI" id="CHEBI:30616"/>
    </ligand>
</feature>
<dbReference type="EMBL" id="VHIQ01000002">
    <property type="protein sequence ID" value="TPV34835.1"/>
    <property type="molecule type" value="Genomic_DNA"/>
</dbReference>
<evidence type="ECO:0000313" key="17">
    <source>
        <dbReference type="EMBL" id="TPV34835.1"/>
    </source>
</evidence>
<dbReference type="Gene3D" id="1.10.3170.10">
    <property type="entry name" value="Recbcd, chain B, domain 2"/>
    <property type="match status" value="1"/>
</dbReference>
<dbReference type="GO" id="GO:0043138">
    <property type="term" value="F:3'-5' DNA helicase activity"/>
    <property type="evidence" value="ECO:0007669"/>
    <property type="project" value="UniProtKB-EC"/>
</dbReference>
<evidence type="ECO:0000256" key="6">
    <source>
        <dbReference type="ARBA" id="ARBA00022839"/>
    </source>
</evidence>
<evidence type="ECO:0000259" key="15">
    <source>
        <dbReference type="PROSITE" id="PS51198"/>
    </source>
</evidence>
<name>A0A506PNN5_9FLAO</name>
<feature type="domain" description="UvrD-like helicase C-terminal" evidence="16">
    <location>
        <begin position="470"/>
        <end position="733"/>
    </location>
</feature>
<dbReference type="SUPFAM" id="SSF52540">
    <property type="entry name" value="P-loop containing nucleoside triphosphate hydrolases"/>
    <property type="match status" value="1"/>
</dbReference>
<dbReference type="Gene3D" id="3.40.50.300">
    <property type="entry name" value="P-loop containing nucleotide triphosphate hydrolases"/>
    <property type="match status" value="3"/>
</dbReference>
<evidence type="ECO:0000256" key="5">
    <source>
        <dbReference type="ARBA" id="ARBA00022806"/>
    </source>
</evidence>
<dbReference type="PANTHER" id="PTHR11070:SF67">
    <property type="entry name" value="DNA 3'-5' HELICASE"/>
    <property type="match status" value="1"/>
</dbReference>
<dbReference type="PANTHER" id="PTHR11070">
    <property type="entry name" value="UVRD / RECB / PCRA DNA HELICASE FAMILY MEMBER"/>
    <property type="match status" value="1"/>
</dbReference>
<keyword evidence="10" id="KW-0413">Isomerase</keyword>
<dbReference type="InterPro" id="IPR000212">
    <property type="entry name" value="DNA_helicase_UvrD/REP"/>
</dbReference>
<dbReference type="GO" id="GO:0003677">
    <property type="term" value="F:DNA binding"/>
    <property type="evidence" value="ECO:0007669"/>
    <property type="project" value="UniProtKB-KW"/>
</dbReference>
<accession>A0A506PNN5</accession>
<evidence type="ECO:0000256" key="12">
    <source>
        <dbReference type="ARBA" id="ARBA00034808"/>
    </source>
</evidence>
<evidence type="ECO:0000256" key="8">
    <source>
        <dbReference type="ARBA" id="ARBA00023125"/>
    </source>
</evidence>
<dbReference type="InterPro" id="IPR014017">
    <property type="entry name" value="DNA_helicase_UvrD-like_C"/>
</dbReference>
<dbReference type="Gene3D" id="3.90.320.10">
    <property type="match status" value="1"/>
</dbReference>
<comment type="catalytic activity">
    <reaction evidence="13">
        <text>ATP + H2O = ADP + phosphate + H(+)</text>
        <dbReference type="Rhea" id="RHEA:13065"/>
        <dbReference type="ChEBI" id="CHEBI:15377"/>
        <dbReference type="ChEBI" id="CHEBI:15378"/>
        <dbReference type="ChEBI" id="CHEBI:30616"/>
        <dbReference type="ChEBI" id="CHEBI:43474"/>
        <dbReference type="ChEBI" id="CHEBI:456216"/>
        <dbReference type="EC" id="5.6.2.4"/>
    </reaction>
</comment>
<keyword evidence="5 14" id="KW-0347">Helicase</keyword>
<dbReference type="InterPro" id="IPR038726">
    <property type="entry name" value="PDDEXK_AddAB-type"/>
</dbReference>
<keyword evidence="18" id="KW-1185">Reference proteome</keyword>
<dbReference type="InterPro" id="IPR014016">
    <property type="entry name" value="UvrD-like_ATP-bd"/>
</dbReference>
<evidence type="ECO:0000256" key="13">
    <source>
        <dbReference type="ARBA" id="ARBA00048988"/>
    </source>
</evidence>
<dbReference type="PROSITE" id="PS51217">
    <property type="entry name" value="UVRD_HELICASE_CTER"/>
    <property type="match status" value="1"/>
</dbReference>
<sequence>MLSSSFLIYNASAGSGKTFTLVKHYLKILFISGNVLPFRHILALTFTNKAVGEMKERILKHLSEFSKPEILNANDAMFISLCEELGWQPLLLQSKSKDLLEELVHNYAAFEISTIDKFNHRIIRTFAHDLRLPVNFEVEIDQNSMLVEAVDSLITKAGTDEKLTEVIINFALEKADDDKSFDVSRDLYEIAKLITNENDKPYIDNISEKTLDEFNQFKLELITQQIDAEKNLDNVCNSFFNLLHQEHIEAGNFKGGYFPKYFDKLKRKDFSVSFDAAWQSNLESEPLYAKSLNNGTKEVLDRIQPELAFLFQTSKNLVFRIKFLFALYKNITPISVLNAISAELTKLKQDQNKLLISEFNTLINDEIKNQPTPYIYERLGEKFRHYCLDEFQDTSVLQWQNMIPLIDNAISQEKEGSLGSLLLVGDAKQAIYRWRGGKPEQFIDLYSGAQNPFQTNCTSLNLDTNYRSCQTIVSFNNSFFEYVSNSVFSNPDYGKLYKDSKQHFNNNNTGLVEIHFVEGDNQEERSAAYIASTFEIIQNCIANKQPLSGICVLVRKNKEAVAISNHLISEGIPVVSSESLLLKNSSEVQFIINFLKYITTPNNEEAKILVIEFLASQQEIVDSHWFNKSLMKLDEMSFFKAISNMGYHIDYYGLSSLPIYELIENLIKTFHLIQHSNAYLQCFLDEVLSFSNKKNASLSSFLEYFEVKVGDVSISMPEGQEAIKIMTIHKSKGLEFDTVIYPFADSSVYKTMNDKIWFPLNPTEYDGFEFAYLNFNKDISNFGETGSSLHTDHNSQKELDAVNVLYVALTRAVNQLYILTSAKGDEGYARFFINYLKDSELWQDGKMIYKFGDFPERTSITKSERAQTIQPAFIGNLKSELNISVVNNAALLWNTTIKNAIEKGNLIHDILKEITSKSDIETALQLFLDEGKLEIGQLSPLKETLLNIVTHNKLAKFFDSSCTIYNEKEIITKNGELIRPDRLVITTDNKAVIIDYKTGSEKDYHKLQIQSYSKAVNELGFYVENLYLVYVNDDIKIVQISA</sequence>
<evidence type="ECO:0000256" key="14">
    <source>
        <dbReference type="PROSITE-ProRule" id="PRU00560"/>
    </source>
</evidence>
<evidence type="ECO:0000256" key="4">
    <source>
        <dbReference type="ARBA" id="ARBA00022801"/>
    </source>
</evidence>
<dbReference type="OrthoDB" id="9810135at2"/>
<dbReference type="GO" id="GO:0000725">
    <property type="term" value="P:recombinational repair"/>
    <property type="evidence" value="ECO:0007669"/>
    <property type="project" value="TreeGrafter"/>
</dbReference>
<evidence type="ECO:0000256" key="2">
    <source>
        <dbReference type="ARBA" id="ARBA00022741"/>
    </source>
</evidence>
<dbReference type="Pfam" id="PF00580">
    <property type="entry name" value="UvrD-helicase"/>
    <property type="match status" value="1"/>
</dbReference>
<dbReference type="InterPro" id="IPR011604">
    <property type="entry name" value="PDDEXK-like_dom_sf"/>
</dbReference>
<dbReference type="RefSeq" id="WP_140989257.1">
    <property type="nucleotide sequence ID" value="NZ_VHIQ01000002.1"/>
</dbReference>
<organism evidence="17 18">
    <name type="scientific">Paucihalobacter ruber</name>
    <dbReference type="NCBI Taxonomy" id="2567861"/>
    <lineage>
        <taxon>Bacteria</taxon>
        <taxon>Pseudomonadati</taxon>
        <taxon>Bacteroidota</taxon>
        <taxon>Flavobacteriia</taxon>
        <taxon>Flavobacteriales</taxon>
        <taxon>Flavobacteriaceae</taxon>
        <taxon>Paucihalobacter</taxon>
    </lineage>
</organism>
<comment type="caution">
    <text evidence="17">The sequence shown here is derived from an EMBL/GenBank/DDBJ whole genome shotgun (WGS) entry which is preliminary data.</text>
</comment>
<protein>
    <recommendedName>
        <fullName evidence="12">DNA 3'-5' helicase</fullName>
        <ecNumber evidence="12">5.6.2.4</ecNumber>
    </recommendedName>
</protein>
<evidence type="ECO:0000256" key="7">
    <source>
        <dbReference type="ARBA" id="ARBA00022840"/>
    </source>
</evidence>
<evidence type="ECO:0000256" key="3">
    <source>
        <dbReference type="ARBA" id="ARBA00022763"/>
    </source>
</evidence>
<keyword evidence="1" id="KW-0540">Nuclease</keyword>
<evidence type="ECO:0000256" key="1">
    <source>
        <dbReference type="ARBA" id="ARBA00022722"/>
    </source>
</evidence>
<evidence type="ECO:0000256" key="10">
    <source>
        <dbReference type="ARBA" id="ARBA00023235"/>
    </source>
</evidence>
<gene>
    <name evidence="17" type="ORF">FJ651_04690</name>
</gene>
<dbReference type="AlphaFoldDB" id="A0A506PNN5"/>
<dbReference type="GO" id="GO:0005524">
    <property type="term" value="F:ATP binding"/>
    <property type="evidence" value="ECO:0007669"/>
    <property type="project" value="UniProtKB-UniRule"/>
</dbReference>
<keyword evidence="6" id="KW-0269">Exonuclease</keyword>